<dbReference type="EMBL" id="CP012109">
    <property type="protein sequence ID" value="AKQ67930.1"/>
    <property type="molecule type" value="Genomic_DNA"/>
</dbReference>
<dbReference type="Proteomes" id="UP000009026">
    <property type="component" value="Chromosome"/>
</dbReference>
<dbReference type="PROSITE" id="PS51257">
    <property type="entry name" value="PROKAR_LIPOPROTEIN"/>
    <property type="match status" value="1"/>
</dbReference>
<reference evidence="2 3" key="1">
    <citation type="journal article" date="2016" name="PLoS ONE">
        <title>Complete Genome Sequence and Comparative Genomics of a Novel Myxobacterium Myxococcus hansupus.</title>
        <authorList>
            <person name="Sharma G."/>
            <person name="Narwani T."/>
            <person name="Subramanian S."/>
        </authorList>
    </citation>
    <scope>NUCLEOTIDE SEQUENCE [LARGE SCALE GENOMIC DNA]</scope>
    <source>
        <strain evidence="3">mixupus</strain>
    </source>
</reference>
<protein>
    <recommendedName>
        <fullName evidence="4">Latency associated antigen</fullName>
    </recommendedName>
</protein>
<gene>
    <name evidence="2" type="ORF">A176_004842</name>
</gene>
<feature type="compositionally biased region" description="Basic and acidic residues" evidence="1">
    <location>
        <begin position="31"/>
        <end position="62"/>
    </location>
</feature>
<evidence type="ECO:0000256" key="1">
    <source>
        <dbReference type="SAM" id="MobiDB-lite"/>
    </source>
</evidence>
<proteinExistence type="predicted"/>
<dbReference type="AlphaFoldDB" id="A0A0H4X2Q6"/>
<evidence type="ECO:0000313" key="2">
    <source>
        <dbReference type="EMBL" id="AKQ67930.1"/>
    </source>
</evidence>
<evidence type="ECO:0000313" key="3">
    <source>
        <dbReference type="Proteomes" id="UP000009026"/>
    </source>
</evidence>
<evidence type="ECO:0008006" key="4">
    <source>
        <dbReference type="Google" id="ProtNLM"/>
    </source>
</evidence>
<accession>A0A0H4X2Q6</accession>
<sequence>MKNTGWKWLTLVGLGTSVLAFTGCDQQSARENSRQVGREVGEAARDVQEGARDAAKEAHGAAREAAQGFREGVGGSGSPDAGPPPPAAPVHSDEE</sequence>
<dbReference type="PATRIC" id="fig|1297742.4.peg.4888"/>
<name>A0A0H4X2Q6_9BACT</name>
<keyword evidence="3" id="KW-1185">Reference proteome</keyword>
<feature type="region of interest" description="Disordered" evidence="1">
    <location>
        <begin position="25"/>
        <end position="95"/>
    </location>
</feature>
<dbReference type="KEGG" id="mym:A176_004842"/>
<dbReference type="RefSeq" id="WP_002636350.1">
    <property type="nucleotide sequence ID" value="NZ_CP012109.1"/>
</dbReference>
<dbReference type="OrthoDB" id="5524748at2"/>
<organism evidence="2 3">
    <name type="scientific">Pseudomyxococcus hansupus</name>
    <dbReference type="NCBI Taxonomy" id="1297742"/>
    <lineage>
        <taxon>Bacteria</taxon>
        <taxon>Pseudomonadati</taxon>
        <taxon>Myxococcota</taxon>
        <taxon>Myxococcia</taxon>
        <taxon>Myxococcales</taxon>
        <taxon>Cystobacterineae</taxon>
        <taxon>Myxococcaceae</taxon>
        <taxon>Pseudomyxococcus</taxon>
    </lineage>
</organism>